<organism evidence="8 9">
    <name type="scientific">Amycolatopsis antarctica</name>
    <dbReference type="NCBI Taxonomy" id="1854586"/>
    <lineage>
        <taxon>Bacteria</taxon>
        <taxon>Bacillati</taxon>
        <taxon>Actinomycetota</taxon>
        <taxon>Actinomycetes</taxon>
        <taxon>Pseudonocardiales</taxon>
        <taxon>Pseudonocardiaceae</taxon>
        <taxon>Amycolatopsis</taxon>
    </lineage>
</organism>
<proteinExistence type="predicted"/>
<evidence type="ECO:0000313" key="9">
    <source>
        <dbReference type="Proteomes" id="UP000242444"/>
    </source>
</evidence>
<dbReference type="InParanoid" id="A0A263D484"/>
<dbReference type="InterPro" id="IPR010652">
    <property type="entry name" value="DUF1232"/>
</dbReference>
<dbReference type="EMBL" id="NKYE01000005">
    <property type="protein sequence ID" value="OZM73171.1"/>
    <property type="molecule type" value="Genomic_DNA"/>
</dbReference>
<evidence type="ECO:0000256" key="4">
    <source>
        <dbReference type="ARBA" id="ARBA00023136"/>
    </source>
</evidence>
<evidence type="ECO:0000256" key="5">
    <source>
        <dbReference type="SAM" id="MobiDB-lite"/>
    </source>
</evidence>
<feature type="transmembrane region" description="Helical" evidence="6">
    <location>
        <begin position="6"/>
        <end position="31"/>
    </location>
</feature>
<accession>A0A263D484</accession>
<keyword evidence="2 6" id="KW-0812">Transmembrane</keyword>
<keyword evidence="4 6" id="KW-0472">Membrane</keyword>
<evidence type="ECO:0000313" key="8">
    <source>
        <dbReference type="EMBL" id="OZM73171.1"/>
    </source>
</evidence>
<sequence length="171" mass="18875">MTGIGVVDFIVGLLLGLLLLWPGLLLTLMVLKPRKGPLRDAVRLLPDLLVMLRSMAADQQQRPLMRFRLKLLLAYVASPVDLVPDFIPGIGRHDDAIVATAALRGIVRRVGMPAVRAHWRGGQSDFEVLSGLCVTEAGRGRVPDFDPTQPMNHPDARARENNARQDHPRGR</sequence>
<evidence type="ECO:0000256" key="2">
    <source>
        <dbReference type="ARBA" id="ARBA00022692"/>
    </source>
</evidence>
<dbReference type="OrthoDB" id="9804184at2"/>
<protein>
    <recommendedName>
        <fullName evidence="7">DUF1232 domain-containing protein</fullName>
    </recommendedName>
</protein>
<dbReference type="Pfam" id="PF06803">
    <property type="entry name" value="DUF1232"/>
    <property type="match status" value="1"/>
</dbReference>
<dbReference type="GO" id="GO:0012505">
    <property type="term" value="C:endomembrane system"/>
    <property type="evidence" value="ECO:0007669"/>
    <property type="project" value="UniProtKB-SubCell"/>
</dbReference>
<name>A0A263D484_9PSEU</name>
<evidence type="ECO:0000256" key="1">
    <source>
        <dbReference type="ARBA" id="ARBA00004127"/>
    </source>
</evidence>
<evidence type="ECO:0000256" key="3">
    <source>
        <dbReference type="ARBA" id="ARBA00022989"/>
    </source>
</evidence>
<feature type="compositionally biased region" description="Basic and acidic residues" evidence="5">
    <location>
        <begin position="154"/>
        <end position="171"/>
    </location>
</feature>
<gene>
    <name evidence="8" type="ORF">CFN78_09845</name>
</gene>
<dbReference type="AlphaFoldDB" id="A0A263D484"/>
<feature type="domain" description="DUF1232" evidence="7">
    <location>
        <begin position="71"/>
        <end position="100"/>
    </location>
</feature>
<feature type="region of interest" description="Disordered" evidence="5">
    <location>
        <begin position="139"/>
        <end position="171"/>
    </location>
</feature>
<evidence type="ECO:0000259" key="7">
    <source>
        <dbReference type="Pfam" id="PF06803"/>
    </source>
</evidence>
<evidence type="ECO:0000256" key="6">
    <source>
        <dbReference type="SAM" id="Phobius"/>
    </source>
</evidence>
<keyword evidence="9" id="KW-1185">Reference proteome</keyword>
<dbReference type="RefSeq" id="WP_094862376.1">
    <property type="nucleotide sequence ID" value="NZ_NKYE01000005.1"/>
</dbReference>
<comment type="caution">
    <text evidence="8">The sequence shown here is derived from an EMBL/GenBank/DDBJ whole genome shotgun (WGS) entry which is preliminary data.</text>
</comment>
<dbReference type="Proteomes" id="UP000242444">
    <property type="component" value="Unassembled WGS sequence"/>
</dbReference>
<reference evidence="8 9" key="1">
    <citation type="submission" date="2017-07" db="EMBL/GenBank/DDBJ databases">
        <title>Amycolatopsis antarcticus sp. nov., isolated from the surface of an Antarcticus brown macroalga.</title>
        <authorList>
            <person name="Wang J."/>
            <person name="Leiva S."/>
            <person name="Huang J."/>
            <person name="Huang Y."/>
        </authorList>
    </citation>
    <scope>NUCLEOTIDE SEQUENCE [LARGE SCALE GENOMIC DNA]</scope>
    <source>
        <strain evidence="8 9">AU-G6</strain>
    </source>
</reference>
<keyword evidence="3 6" id="KW-1133">Transmembrane helix</keyword>
<comment type="subcellular location">
    <subcellularLocation>
        <location evidence="1">Endomembrane system</location>
        <topology evidence="1">Multi-pass membrane protein</topology>
    </subcellularLocation>
</comment>